<feature type="region of interest" description="Disordered" evidence="3">
    <location>
        <begin position="773"/>
        <end position="813"/>
    </location>
</feature>
<protein>
    <recommendedName>
        <fullName evidence="4">Integrase catalytic domain-containing protein</fullName>
    </recommendedName>
</protein>
<dbReference type="GO" id="GO:0015074">
    <property type="term" value="P:DNA integration"/>
    <property type="evidence" value="ECO:0007669"/>
    <property type="project" value="InterPro"/>
</dbReference>
<feature type="compositionally biased region" description="Low complexity" evidence="3">
    <location>
        <begin position="797"/>
        <end position="808"/>
    </location>
</feature>
<evidence type="ECO:0000313" key="5">
    <source>
        <dbReference type="EMBL" id="GEY04344.1"/>
    </source>
</evidence>
<dbReference type="PANTHER" id="PTHR42648">
    <property type="entry name" value="TRANSPOSASE, PUTATIVE-RELATED"/>
    <property type="match status" value="1"/>
</dbReference>
<proteinExistence type="predicted"/>
<name>A0A699HDU3_TANCI</name>
<dbReference type="InterPro" id="IPR012337">
    <property type="entry name" value="RNaseH-like_sf"/>
</dbReference>
<reference evidence="5" key="1">
    <citation type="journal article" date="2019" name="Sci. Rep.">
        <title>Draft genome of Tanacetum cinerariifolium, the natural source of mosquito coil.</title>
        <authorList>
            <person name="Yamashiro T."/>
            <person name="Shiraishi A."/>
            <person name="Satake H."/>
            <person name="Nakayama K."/>
        </authorList>
    </citation>
    <scope>NUCLEOTIDE SEQUENCE</scope>
</reference>
<dbReference type="Pfam" id="PF25597">
    <property type="entry name" value="SH3_retrovirus"/>
    <property type="match status" value="1"/>
</dbReference>
<evidence type="ECO:0000256" key="1">
    <source>
        <dbReference type="ARBA" id="ARBA00022723"/>
    </source>
</evidence>
<evidence type="ECO:0000259" key="4">
    <source>
        <dbReference type="PROSITE" id="PS50994"/>
    </source>
</evidence>
<dbReference type="InterPro" id="IPR039537">
    <property type="entry name" value="Retrotran_Ty1/copia-like"/>
</dbReference>
<dbReference type="Pfam" id="PF00665">
    <property type="entry name" value="rve"/>
    <property type="match status" value="1"/>
</dbReference>
<dbReference type="InterPro" id="IPR001584">
    <property type="entry name" value="Integrase_cat-core"/>
</dbReference>
<dbReference type="SUPFAM" id="SSF53098">
    <property type="entry name" value="Ribonuclease H-like"/>
    <property type="match status" value="1"/>
</dbReference>
<evidence type="ECO:0000256" key="3">
    <source>
        <dbReference type="SAM" id="MobiDB-lite"/>
    </source>
</evidence>
<dbReference type="PANTHER" id="PTHR42648:SF18">
    <property type="entry name" value="RETROTRANSPOSON, UNCLASSIFIED-LIKE PROTEIN"/>
    <property type="match status" value="1"/>
</dbReference>
<dbReference type="InterPro" id="IPR057670">
    <property type="entry name" value="SH3_retrovirus"/>
</dbReference>
<feature type="non-terminal residue" evidence="5">
    <location>
        <position position="1"/>
    </location>
</feature>
<dbReference type="InterPro" id="IPR013103">
    <property type="entry name" value="RVT_2"/>
</dbReference>
<dbReference type="GO" id="GO:0046872">
    <property type="term" value="F:metal ion binding"/>
    <property type="evidence" value="ECO:0007669"/>
    <property type="project" value="UniProtKB-KW"/>
</dbReference>
<feature type="compositionally biased region" description="Low complexity" evidence="3">
    <location>
        <begin position="1045"/>
        <end position="1061"/>
    </location>
</feature>
<feature type="domain" description="Integrase catalytic" evidence="4">
    <location>
        <begin position="138"/>
        <end position="290"/>
    </location>
</feature>
<feature type="region of interest" description="Disordered" evidence="3">
    <location>
        <begin position="1113"/>
        <end position="1139"/>
    </location>
</feature>
<gene>
    <name evidence="5" type="ORF">Tci_376318</name>
</gene>
<accession>A0A699HDU3</accession>
<feature type="compositionally biased region" description="Pro residues" evidence="3">
    <location>
        <begin position="1029"/>
        <end position="1044"/>
    </location>
</feature>
<organism evidence="5">
    <name type="scientific">Tanacetum cinerariifolium</name>
    <name type="common">Dalmatian daisy</name>
    <name type="synonym">Chrysanthemum cinerariifolium</name>
    <dbReference type="NCBI Taxonomy" id="118510"/>
    <lineage>
        <taxon>Eukaryota</taxon>
        <taxon>Viridiplantae</taxon>
        <taxon>Streptophyta</taxon>
        <taxon>Embryophyta</taxon>
        <taxon>Tracheophyta</taxon>
        <taxon>Spermatophyta</taxon>
        <taxon>Magnoliopsida</taxon>
        <taxon>eudicotyledons</taxon>
        <taxon>Gunneridae</taxon>
        <taxon>Pentapetalae</taxon>
        <taxon>asterids</taxon>
        <taxon>campanulids</taxon>
        <taxon>Asterales</taxon>
        <taxon>Asteraceae</taxon>
        <taxon>Asteroideae</taxon>
        <taxon>Anthemideae</taxon>
        <taxon>Anthemidinae</taxon>
        <taxon>Tanacetum</taxon>
    </lineage>
</organism>
<dbReference type="Gene3D" id="3.30.420.10">
    <property type="entry name" value="Ribonuclease H-like superfamily/Ribonuclease H"/>
    <property type="match status" value="1"/>
</dbReference>
<feature type="region of interest" description="Disordered" evidence="3">
    <location>
        <begin position="1017"/>
        <end position="1091"/>
    </location>
</feature>
<feature type="compositionally biased region" description="Low complexity" evidence="3">
    <location>
        <begin position="1071"/>
        <end position="1091"/>
    </location>
</feature>
<keyword evidence="2" id="KW-0378">Hydrolase</keyword>
<dbReference type="GO" id="GO:0016787">
    <property type="term" value="F:hydrolase activity"/>
    <property type="evidence" value="ECO:0007669"/>
    <property type="project" value="UniProtKB-KW"/>
</dbReference>
<dbReference type="EMBL" id="BKCJ010147675">
    <property type="protein sequence ID" value="GEY04344.1"/>
    <property type="molecule type" value="Genomic_DNA"/>
</dbReference>
<keyword evidence="1" id="KW-0479">Metal-binding</keyword>
<dbReference type="PROSITE" id="PS50994">
    <property type="entry name" value="INTEGRASE"/>
    <property type="match status" value="1"/>
</dbReference>
<sequence>NNVNSVIKDHVKPTVLAPSKYAIDVEPIPPRLRNNREVHLDYLRHLNESVETLYEIVEEAKVVRPLDSLIVSACRYTKHSQELLEYAIGTCCSKHMTEDRSRLMNFVKRFIKTVVFGNDHFGAIMGYGDYVIGKSKKHTHKPKTENTNLEVVNTLHMDLCRLMRVQTINGTKYILVIVDDYSRFTWVKILRSKDETPEVVIKFLQQIQVGLNKTVRYIHTDNGREFINKTLIEYYECVGIFHQKTVPRTPQQNGFVERRNRTLVAAARTMLIFFKALMFLWAEAVATACYTQTDPLFTLVTTRPHMSCKDLGKLQLTADIRIFVGYAPSMKGYRIYNKRTRRLMETIHIQFDELTELMAHVHLSLGPTPIFLTPGQISSGLIPNSVPAAPYVPPTNKDLEILFQPMFDEYLEPPRVERPVSPASAIQAPVNSAAESNLMEDKPVAPVDNNPFINVFAPKPSYDASSSGDVSSAESTRASQTLYHLGKQSKDHPLDNVIGNLSRPIYKVKRDEYVDVLKNKARLVAKGYRQEEIIDFEESFTLVARIEAIRIFIANAASKSMTIYQMDVKTVFLNGELKEKVYVSQPEGFVKSQLNDVKLPVVKLARMYNKITMADVNLNVNSPAEQAPVMAPPTRTDDQIPPRSRWVPVGKSNCWRMWEEFTQSIYSFVKDKKNLALHTQGKKKANPIVILSIRFTKLIIHHLQSKHKFHPRPSSLHLPYEEYILGYLKFSAKGTKHEVFGMPISNDLITADILGEKYYKEYLEKVAKHQRYLTGEEGSDPDSPAPKPAKATKKSKPSAPKAAPPTSSQSLVDKFVDEGIPEREPRFDNKEADMQRAVKESLKSVHDAHRGLLPPVVFREPDSGKFQPLSEVQGKGKDKGPCLLYNTLLKTSALAINSSMINLLKQKMIRQLRKTEAKSMVSVTIHQDTSAIPPMTSSMIDLISRPGFLNDHRPLPATATSTTITIITTLPLPPQPQQGTTESILIKRISKLEQIMALEKSMNHDHTDELLTGLAEARRKKKKRHDSPKTPPGSPPHQPPPLPPAGLSGTLGSPGPSRSSQLPPPHPPPSTRQSDQSKSIATPSSSKTAASTKYTAWMTTDTRLRSFVSSIPEDLHMDDDTDPDEQVHSSDDEDIGNAQIPKTGDMVIFMDWFCKKLEIAELKPQDLEGPAFDLVKAFHPNVIHLQYQMEECHKLLTDKVDELIIKYNVSKPLPLGGPPGQVIIQSDFFFNKDLEYLRYGSKGGRPALSISKMNVAYYADVGLKQMVPDQMWIEEECKYDISAMDKYGVQMIMQFNEIHKFSDGTLHHIDEALDYRVKEFKVNRMNPGLNIRLWTRKDVDRSKEFMFAIQKRLKTRRIFRNLESFVGGRVREGDYKLLQ</sequence>
<comment type="caution">
    <text evidence="5">The sequence shown here is derived from an EMBL/GenBank/DDBJ whole genome shotgun (WGS) entry which is preliminary data.</text>
</comment>
<evidence type="ECO:0000256" key="2">
    <source>
        <dbReference type="ARBA" id="ARBA00022801"/>
    </source>
</evidence>
<dbReference type="InterPro" id="IPR036397">
    <property type="entry name" value="RNaseH_sf"/>
</dbReference>
<dbReference type="Pfam" id="PF07727">
    <property type="entry name" value="RVT_2"/>
    <property type="match status" value="1"/>
</dbReference>
<dbReference type="GO" id="GO:0003676">
    <property type="term" value="F:nucleic acid binding"/>
    <property type="evidence" value="ECO:0007669"/>
    <property type="project" value="InterPro"/>
</dbReference>